<dbReference type="OrthoDB" id="9775969at2"/>
<protein>
    <recommendedName>
        <fullName evidence="3">DUF3047 domain-containing protein</fullName>
    </recommendedName>
</protein>
<dbReference type="EMBL" id="FNQN01000004">
    <property type="protein sequence ID" value="SEA24325.1"/>
    <property type="molecule type" value="Genomic_DNA"/>
</dbReference>
<proteinExistence type="predicted"/>
<name>A0A1H3ZKZ0_9BACT</name>
<sequence>MSIVSVLKNIQTSFFLPVLIVSLLLISTPINAGQSSAATEIQVGRFSAGDLKGWQEKEFLNQTNYQLIKQGDRTVLQAEANASASGLFKEVNIDLTTHPYINWQWKIEKGHPPLAERTKDGDDYAARVYIVVKGGLAFWKTKAINYVWSSSETKGASWPNAFAGKNATLMAVRTAADKKNTWYQEKRNVLEDFKKIFGEEITSIDAVAIMTDSDNTAGLVSASYGDITFTAE</sequence>
<dbReference type="STRING" id="37625.SAMN05660420_01570"/>
<dbReference type="Pfam" id="PF11249">
    <property type="entry name" value="DUF3047"/>
    <property type="match status" value="1"/>
</dbReference>
<dbReference type="AlphaFoldDB" id="A0A1H3ZKZ0"/>
<dbReference type="InterPro" id="IPR021409">
    <property type="entry name" value="DUF3047"/>
</dbReference>
<organism evidence="1 2">
    <name type="scientific">Desulfuromusa kysingii</name>
    <dbReference type="NCBI Taxonomy" id="37625"/>
    <lineage>
        <taxon>Bacteria</taxon>
        <taxon>Pseudomonadati</taxon>
        <taxon>Thermodesulfobacteriota</taxon>
        <taxon>Desulfuromonadia</taxon>
        <taxon>Desulfuromonadales</taxon>
        <taxon>Geopsychrobacteraceae</taxon>
        <taxon>Desulfuromusa</taxon>
    </lineage>
</organism>
<dbReference type="RefSeq" id="WP_092346436.1">
    <property type="nucleotide sequence ID" value="NZ_FNQN01000004.1"/>
</dbReference>
<dbReference type="Proteomes" id="UP000199409">
    <property type="component" value="Unassembled WGS sequence"/>
</dbReference>
<evidence type="ECO:0000313" key="2">
    <source>
        <dbReference type="Proteomes" id="UP000199409"/>
    </source>
</evidence>
<evidence type="ECO:0000313" key="1">
    <source>
        <dbReference type="EMBL" id="SEA24325.1"/>
    </source>
</evidence>
<accession>A0A1H3ZKZ0</accession>
<evidence type="ECO:0008006" key="3">
    <source>
        <dbReference type="Google" id="ProtNLM"/>
    </source>
</evidence>
<reference evidence="1 2" key="1">
    <citation type="submission" date="2016-10" db="EMBL/GenBank/DDBJ databases">
        <authorList>
            <person name="de Groot N.N."/>
        </authorList>
    </citation>
    <scope>NUCLEOTIDE SEQUENCE [LARGE SCALE GENOMIC DNA]</scope>
    <source>
        <strain evidence="1 2">DSM 7343</strain>
    </source>
</reference>
<keyword evidence="2" id="KW-1185">Reference proteome</keyword>
<gene>
    <name evidence="1" type="ORF">SAMN05660420_01570</name>
</gene>